<dbReference type="InterPro" id="IPR036770">
    <property type="entry name" value="Ankyrin_rpt-contain_sf"/>
</dbReference>
<dbReference type="GO" id="GO:0031499">
    <property type="term" value="C:TRAMP complex"/>
    <property type="evidence" value="ECO:0007669"/>
    <property type="project" value="TreeGrafter"/>
</dbReference>
<evidence type="ECO:0000313" key="4">
    <source>
        <dbReference type="Proteomes" id="UP001295684"/>
    </source>
</evidence>
<name>A0AAD1XJE9_EUPCR</name>
<dbReference type="SUPFAM" id="SSF81301">
    <property type="entry name" value="Nucleotidyltransferase"/>
    <property type="match status" value="1"/>
</dbReference>
<feature type="compositionally biased region" description="Polar residues" evidence="1">
    <location>
        <begin position="273"/>
        <end position="288"/>
    </location>
</feature>
<evidence type="ECO:0000259" key="2">
    <source>
        <dbReference type="Pfam" id="PF22600"/>
    </source>
</evidence>
<evidence type="ECO:0000313" key="3">
    <source>
        <dbReference type="EMBL" id="CAI2373830.1"/>
    </source>
</evidence>
<feature type="region of interest" description="Disordered" evidence="1">
    <location>
        <begin position="528"/>
        <end position="596"/>
    </location>
</feature>
<proteinExistence type="predicted"/>
<dbReference type="SUPFAM" id="SSF48403">
    <property type="entry name" value="Ankyrin repeat"/>
    <property type="match status" value="1"/>
</dbReference>
<reference evidence="3" key="1">
    <citation type="submission" date="2023-07" db="EMBL/GenBank/DDBJ databases">
        <authorList>
            <consortium name="AG Swart"/>
            <person name="Singh M."/>
            <person name="Singh A."/>
            <person name="Seah K."/>
            <person name="Emmerich C."/>
        </authorList>
    </citation>
    <scope>NUCLEOTIDE SEQUENCE</scope>
    <source>
        <strain evidence="3">DP1</strain>
    </source>
</reference>
<feature type="compositionally biased region" description="Basic and acidic residues" evidence="1">
    <location>
        <begin position="350"/>
        <end position="370"/>
    </location>
</feature>
<dbReference type="InterPro" id="IPR043519">
    <property type="entry name" value="NT_sf"/>
</dbReference>
<feature type="compositionally biased region" description="Polar residues" evidence="1">
    <location>
        <begin position="335"/>
        <end position="349"/>
    </location>
</feature>
<keyword evidence="4" id="KW-1185">Reference proteome</keyword>
<dbReference type="Pfam" id="PF22600">
    <property type="entry name" value="MTPAP-like_central"/>
    <property type="match status" value="1"/>
</dbReference>
<dbReference type="GO" id="GO:0031123">
    <property type="term" value="P:RNA 3'-end processing"/>
    <property type="evidence" value="ECO:0007669"/>
    <property type="project" value="TreeGrafter"/>
</dbReference>
<feature type="compositionally biased region" description="Polar residues" evidence="1">
    <location>
        <begin position="565"/>
        <end position="575"/>
    </location>
</feature>
<feature type="compositionally biased region" description="Basic and acidic residues" evidence="1">
    <location>
        <begin position="289"/>
        <end position="315"/>
    </location>
</feature>
<dbReference type="GO" id="GO:1990817">
    <property type="term" value="F:poly(A) RNA polymerase activity"/>
    <property type="evidence" value="ECO:0007669"/>
    <property type="project" value="InterPro"/>
</dbReference>
<dbReference type="InterPro" id="IPR045862">
    <property type="entry name" value="Trf4-like"/>
</dbReference>
<gene>
    <name evidence="3" type="ORF">ECRASSUSDP1_LOCUS15179</name>
</gene>
<accession>A0AAD1XJE9</accession>
<sequence>MEKDLNATNKAHFDEIKDLYDKADWLALMEYCTENEPSDLIRDDTKFQNLLIRIMETLLKNSLGNDTQDCYKYILSLLLCSLSLEKERSRRIIGNLFLDACGSSQLELIKEFFTDHETELINIKFCDPDGRSCFHYAADGNGDNYDVIEFILHSFAHKDNYFVTKGLLYFLSKKSLINSKPNSIKEFFKKIEYLDLSQKDVSGNSALHLIMLNCEDAEIWKETILQIIERNPSLYCMKNNEGKSPKFIDSEKSLGISEMIDENSKSKNESKPAKSQKTKNNSLKTASLSKKDDPSREELSPGEEAKSPSKGGEKKTKNKDRKSKKDKPNSKESSGSKQKAHNPNQSAKNVQKEVKEKSQKDQKGKKEKAAQNKQNPQIESKSSQSKKKDHIFKFNREANEESFPPLVSQSNMKNPDRELKVEDTVEVPGPMKENLNKPPSPNVKLEETQKENKTDHQNLVHNEMMNQYQNYPQYQMFNQNNPAGMIPANVNPQNMGMMNLYPAMAQNQMQPMPVQNLQPQMLNAQPNENAVQKNQKEHNSVDQMNSHGQSLPTQQPSKSTEKDNTAASQSLQNNLGRGDRTTGSKKPESQHSVPTYKVDLSTKKKITQFKDERLDKAYDRLSPFLNKQDKDDLKFSVKGLRRLTLKRAKHRKEQKEEECKIYFRRHHRVSLKQSVNMFKEISEFLKANPEADIKNNESLLEHLKSTVNDVLFKKNPDEPHNIEENVKQDGFEQTFHYENPQMYMNNYPYNQEFSQMNQIIPNFREDVDQFLKSVLQKKHDMYKSRENIIQKVKLLVEEVPNIESIEIYGSFKTNLDLPWSDIDFVAFSDLFDGSRCLDELHTRLQDEVEKDSWITKIDYISSASVPIIKLNTIDNDFEIKVDITFGDQDHKGSQCVQLVKDYLSFYPILGYIVMIIKQILKINSLNDPYSGGISSYGITLMIVAFLQFQKLHCIGPYGQLGYYETYRMNHNDLGCTVFQFLHFYGYFFDFQKWDIRPQLEEGGMIGLGCEPIVDNQWPDEKLNIFDPLNASNNVGKSSFKIEEIKECFKECADIISPILFSYQQFEMNGFYYHDVVIESKYNEWKTRLFDF</sequence>
<dbReference type="Gene3D" id="1.10.1410.10">
    <property type="match status" value="1"/>
</dbReference>
<dbReference type="SUPFAM" id="SSF81631">
    <property type="entry name" value="PAP/OAS1 substrate-binding domain"/>
    <property type="match status" value="1"/>
</dbReference>
<evidence type="ECO:0000256" key="1">
    <source>
        <dbReference type="SAM" id="MobiDB-lite"/>
    </source>
</evidence>
<comment type="caution">
    <text evidence="3">The sequence shown here is derived from an EMBL/GenBank/DDBJ whole genome shotgun (WGS) entry which is preliminary data.</text>
</comment>
<dbReference type="PANTHER" id="PTHR23092:SF15">
    <property type="entry name" value="INACTIVE NON-CANONICAL POLY(A) RNA POLYMERASE PROTEIN TRF4-2-RELATED"/>
    <property type="match status" value="1"/>
</dbReference>
<dbReference type="GO" id="GO:0043634">
    <property type="term" value="P:polyadenylation-dependent ncRNA catabolic process"/>
    <property type="evidence" value="ECO:0007669"/>
    <property type="project" value="TreeGrafter"/>
</dbReference>
<feature type="compositionally biased region" description="Polar residues" evidence="1">
    <location>
        <begin position="541"/>
        <end position="558"/>
    </location>
</feature>
<dbReference type="Proteomes" id="UP001295684">
    <property type="component" value="Unassembled WGS sequence"/>
</dbReference>
<feature type="domain" description="Poly(A) RNA polymerase mitochondrial-like central palm" evidence="2">
    <location>
        <begin position="765"/>
        <end position="887"/>
    </location>
</feature>
<dbReference type="Gene3D" id="3.30.460.10">
    <property type="entry name" value="Beta Polymerase, domain 2"/>
    <property type="match status" value="1"/>
</dbReference>
<feature type="compositionally biased region" description="Basic residues" evidence="1">
    <location>
        <begin position="316"/>
        <end position="325"/>
    </location>
</feature>
<dbReference type="AlphaFoldDB" id="A0AAD1XJE9"/>
<dbReference type="GO" id="GO:0003729">
    <property type="term" value="F:mRNA binding"/>
    <property type="evidence" value="ECO:0007669"/>
    <property type="project" value="TreeGrafter"/>
</dbReference>
<feature type="region of interest" description="Disordered" evidence="1">
    <location>
        <begin position="261"/>
        <end position="417"/>
    </location>
</feature>
<protein>
    <recommendedName>
        <fullName evidence="2">Poly(A) RNA polymerase mitochondrial-like central palm domain-containing protein</fullName>
    </recommendedName>
</protein>
<dbReference type="GO" id="GO:0005730">
    <property type="term" value="C:nucleolus"/>
    <property type="evidence" value="ECO:0007669"/>
    <property type="project" value="TreeGrafter"/>
</dbReference>
<dbReference type="InterPro" id="IPR054708">
    <property type="entry name" value="MTPAP-like_central"/>
</dbReference>
<dbReference type="Gene3D" id="1.25.40.20">
    <property type="entry name" value="Ankyrin repeat-containing domain"/>
    <property type="match status" value="1"/>
</dbReference>
<dbReference type="PANTHER" id="PTHR23092">
    <property type="entry name" value="POLY(A) RNA POLYMERASE"/>
    <property type="match status" value="1"/>
</dbReference>
<feature type="compositionally biased region" description="Basic and acidic residues" evidence="1">
    <location>
        <begin position="262"/>
        <end position="272"/>
    </location>
</feature>
<feature type="compositionally biased region" description="Basic and acidic residues" evidence="1">
    <location>
        <begin position="577"/>
        <end position="589"/>
    </location>
</feature>
<organism evidence="3 4">
    <name type="scientific">Euplotes crassus</name>
    <dbReference type="NCBI Taxonomy" id="5936"/>
    <lineage>
        <taxon>Eukaryota</taxon>
        <taxon>Sar</taxon>
        <taxon>Alveolata</taxon>
        <taxon>Ciliophora</taxon>
        <taxon>Intramacronucleata</taxon>
        <taxon>Spirotrichea</taxon>
        <taxon>Hypotrichia</taxon>
        <taxon>Euplotida</taxon>
        <taxon>Euplotidae</taxon>
        <taxon>Moneuplotes</taxon>
    </lineage>
</organism>
<dbReference type="CDD" id="cd05402">
    <property type="entry name" value="NT_PAP_TUTase"/>
    <property type="match status" value="1"/>
</dbReference>
<dbReference type="EMBL" id="CAMPGE010015193">
    <property type="protein sequence ID" value="CAI2373830.1"/>
    <property type="molecule type" value="Genomic_DNA"/>
</dbReference>